<evidence type="ECO:0000313" key="2">
    <source>
        <dbReference type="EMBL" id="EFV13498.1"/>
    </source>
</evidence>
<feature type="transmembrane region" description="Helical" evidence="1">
    <location>
        <begin position="58"/>
        <end position="80"/>
    </location>
</feature>
<dbReference type="AlphaFoldDB" id="E5XQ65"/>
<dbReference type="RefSeq" id="WP_007469279.1">
    <property type="nucleotide sequence ID" value="NZ_KI391953.1"/>
</dbReference>
<name>E5XQ65_SEGRC</name>
<organism evidence="2 3">
    <name type="scientific">Segniliparus rugosus (strain ATCC BAA-974 / DSM 45345 / CCUG 50838 / CIP 108380 / JCM 13579 / CDC 945)</name>
    <dbReference type="NCBI Taxonomy" id="679197"/>
    <lineage>
        <taxon>Bacteria</taxon>
        <taxon>Bacillati</taxon>
        <taxon>Actinomycetota</taxon>
        <taxon>Actinomycetes</taxon>
        <taxon>Mycobacteriales</taxon>
        <taxon>Segniliparaceae</taxon>
        <taxon>Segniliparus</taxon>
    </lineage>
</organism>
<dbReference type="EMBL" id="ACZI02000001">
    <property type="protein sequence ID" value="EFV13498.1"/>
    <property type="molecule type" value="Genomic_DNA"/>
</dbReference>
<feature type="transmembrane region" description="Helical" evidence="1">
    <location>
        <begin position="6"/>
        <end position="28"/>
    </location>
</feature>
<dbReference type="eggNOG" id="COG5658">
    <property type="taxonomic scope" value="Bacteria"/>
</dbReference>
<keyword evidence="1" id="KW-0472">Membrane</keyword>
<sequence>MPSFSVAAVAAIFVLCGGALLAVSWASWTQRLSSNRFVGVRTPATMRSDEAFKLGNKIAAPGMAAGGAVMILTAIGAIALPAPLGFAVAVLLGSLVSLVPIGYGAYVGSKAADRVPAAAASAPTCPYSAEACGGGGCGGSAKICGD</sequence>
<feature type="transmembrane region" description="Helical" evidence="1">
    <location>
        <begin position="86"/>
        <end position="106"/>
    </location>
</feature>
<proteinExistence type="predicted"/>
<evidence type="ECO:0008006" key="4">
    <source>
        <dbReference type="Google" id="ProtNLM"/>
    </source>
</evidence>
<dbReference type="STRING" id="679197.HMPREF9336_01637"/>
<dbReference type="Pfam" id="PF13630">
    <property type="entry name" value="SdpI"/>
    <property type="match status" value="1"/>
</dbReference>
<dbReference type="HOGENOM" id="CLU_130251_0_0_11"/>
<keyword evidence="3" id="KW-1185">Reference proteome</keyword>
<evidence type="ECO:0000313" key="3">
    <source>
        <dbReference type="Proteomes" id="UP000004816"/>
    </source>
</evidence>
<keyword evidence="1" id="KW-0812">Transmembrane</keyword>
<keyword evidence="1" id="KW-1133">Transmembrane helix</keyword>
<protein>
    <recommendedName>
        <fullName evidence="4">SdpI/YhfL family protein</fullName>
    </recommendedName>
</protein>
<reference evidence="2 3" key="1">
    <citation type="journal article" date="2011" name="Stand. Genomic Sci.">
        <title>High quality draft genome sequence of Segniliparus rugosus CDC 945(T)= (ATCC BAA-974(T)).</title>
        <authorList>
            <person name="Earl A.M."/>
            <person name="Desjardins C.A."/>
            <person name="Fitzgerald M.G."/>
            <person name="Arachchi H.M."/>
            <person name="Zeng Q."/>
            <person name="Mehta T."/>
            <person name="Griggs A."/>
            <person name="Birren B.W."/>
            <person name="Toney N.C."/>
            <person name="Carr J."/>
            <person name="Posey J."/>
            <person name="Butler W.R."/>
        </authorList>
    </citation>
    <scope>NUCLEOTIDE SEQUENCE [LARGE SCALE GENOMIC DNA]</scope>
    <source>
        <strain evidence="3">ATCC BAA-974 / DSM 45345 / CCUG 50838 / CIP 108380 / JCM 13579 / CDC 945</strain>
    </source>
</reference>
<dbReference type="InterPro" id="IPR025962">
    <property type="entry name" value="SdpI/YhfL"/>
</dbReference>
<comment type="caution">
    <text evidence="2">The sequence shown here is derived from an EMBL/GenBank/DDBJ whole genome shotgun (WGS) entry which is preliminary data.</text>
</comment>
<accession>E5XQ65</accession>
<dbReference type="Proteomes" id="UP000004816">
    <property type="component" value="Unassembled WGS sequence"/>
</dbReference>
<gene>
    <name evidence="2" type="ORF">HMPREF9336_01637</name>
</gene>
<dbReference type="OrthoDB" id="4422940at2"/>
<evidence type="ECO:0000256" key="1">
    <source>
        <dbReference type="SAM" id="Phobius"/>
    </source>
</evidence>